<accession>A0A889INE0</accession>
<dbReference type="Proteomes" id="UP000651626">
    <property type="component" value="Segment"/>
</dbReference>
<dbReference type="GO" id="GO:0050792">
    <property type="term" value="P:regulation of viral process"/>
    <property type="evidence" value="ECO:0007669"/>
    <property type="project" value="InterPro"/>
</dbReference>
<dbReference type="EMBL" id="MW477799">
    <property type="protein sequence ID" value="QRD99815.1"/>
    <property type="molecule type" value="Genomic_DNA"/>
</dbReference>
<gene>
    <name evidence="1" type="ORF">JKL37_0080</name>
</gene>
<evidence type="ECO:0000313" key="2">
    <source>
        <dbReference type="Proteomes" id="UP000651626"/>
    </source>
</evidence>
<reference evidence="1" key="1">
    <citation type="submission" date="2021-01" db="EMBL/GenBank/DDBJ databases">
        <title>Genetic and phenotypic characterization of New Siphoviridae, Salmonella Phage STGO-35-1, showed the presence of Tailspike with possible modular conformation and plasticity.</title>
        <authorList>
            <person name="Hudson L.K."/>
            <person name="Moreno-Switt A.I."/>
            <person name="Denes T.G."/>
            <person name="Peters T.L."/>
            <person name="Aziz R.K."/>
            <person name="Samir R."/>
            <person name="Noben J.-P."/>
            <person name="Lavigne R."/>
            <person name="Wagemans J."/>
            <person name="Duenas F."/>
            <person name="Camejo P."/>
            <person name="Rivera D."/>
        </authorList>
    </citation>
    <scope>NUCLEOTIDE SEQUENCE</scope>
</reference>
<keyword evidence="2" id="KW-1185">Reference proteome</keyword>
<sequence>MQWQFPNQGIRSNKMSNWHNEHIMQWYRRRIKAIINSYGA</sequence>
<proteinExistence type="predicted"/>
<dbReference type="Pfam" id="PF08133">
    <property type="entry name" value="Nuclease_act"/>
    <property type="match status" value="1"/>
</dbReference>
<protein>
    <submittedName>
        <fullName evidence="1">Uncharacterized protein</fullName>
    </submittedName>
</protein>
<dbReference type="InterPro" id="IPR012585">
    <property type="entry name" value="Stp"/>
</dbReference>
<name>A0A889INE0_9CAUD</name>
<organism evidence="1 2">
    <name type="scientific">Salmonella phage vB_Se_STGO-35-1</name>
    <dbReference type="NCBI Taxonomy" id="2749381"/>
    <lineage>
        <taxon>Viruses</taxon>
        <taxon>Duplodnaviria</taxon>
        <taxon>Heunggongvirae</taxon>
        <taxon>Uroviricota</taxon>
        <taxon>Caudoviricetes</taxon>
        <taxon>Caminolopintovirus</taxon>
        <taxon>Caminolopintovirus STGO351</taxon>
    </lineage>
</organism>
<evidence type="ECO:0000313" key="1">
    <source>
        <dbReference type="EMBL" id="QRD99815.1"/>
    </source>
</evidence>
<dbReference type="GO" id="GO:0004518">
    <property type="term" value="F:nuclease activity"/>
    <property type="evidence" value="ECO:0007669"/>
    <property type="project" value="InterPro"/>
</dbReference>